<comment type="similarity">
    <text evidence="1">Belongs to the enoyl-CoA hydratase/isomerase family.</text>
</comment>
<evidence type="ECO:0000313" key="5">
    <source>
        <dbReference type="Proteomes" id="UP000235114"/>
    </source>
</evidence>
<dbReference type="RefSeq" id="WP_101578476.1">
    <property type="nucleotide sequence ID" value="NZ_PGVA01000042.1"/>
</dbReference>
<dbReference type="GO" id="GO:0004300">
    <property type="term" value="F:enoyl-CoA hydratase activity"/>
    <property type="evidence" value="ECO:0007669"/>
    <property type="project" value="UniProtKB-EC"/>
</dbReference>
<evidence type="ECO:0000313" key="4">
    <source>
        <dbReference type="Proteomes" id="UP000234951"/>
    </source>
</evidence>
<reference evidence="2 4" key="1">
    <citation type="submission" date="2017-11" db="EMBL/GenBank/DDBJ databases">
        <title>Comparitive Functional Genomics of Dry Heat Resistant strains isolated from the Viking Spacecraft.</title>
        <authorList>
            <person name="Seuylemezian A."/>
            <person name="Cooper K."/>
            <person name="Vaishampayan P."/>
        </authorList>
    </citation>
    <scope>NUCLEOTIDE SEQUENCE [LARGE SCALE GENOMIC DNA]</scope>
    <source>
        <strain evidence="2 4">M4.6</strain>
    </source>
</reference>
<reference evidence="3 5" key="2">
    <citation type="submission" date="2017-12" db="EMBL/GenBank/DDBJ databases">
        <title>Comparative Functional Genomics of Dry Heat Resistant strains isolated from the Viking Spacecraft.</title>
        <authorList>
            <person name="Seuylemezian A."/>
            <person name="Cooper K."/>
            <person name="Vaishampayan P."/>
        </authorList>
    </citation>
    <scope>NUCLEOTIDE SEQUENCE [LARGE SCALE GENOMIC DNA]</scope>
    <source>
        <strain evidence="3 5">ATCC 29669</strain>
    </source>
</reference>
<dbReference type="PANTHER" id="PTHR43459:SF1">
    <property type="entry name" value="EG:BACN32G11.4 PROTEIN"/>
    <property type="match status" value="1"/>
</dbReference>
<evidence type="ECO:0000313" key="3">
    <source>
        <dbReference type="EMBL" id="PLR88585.1"/>
    </source>
</evidence>
<protein>
    <submittedName>
        <fullName evidence="2">Enoyl-CoA hydratase</fullName>
        <ecNumber evidence="2">4.2.1.17</ecNumber>
    </submittedName>
</protein>
<dbReference type="NCBIfam" id="NF005804">
    <property type="entry name" value="PRK07659.1"/>
    <property type="match status" value="1"/>
</dbReference>
<dbReference type="AlphaFoldDB" id="A0A2N5GIY8"/>
<accession>A0A2N5GIY8</accession>
<evidence type="ECO:0000313" key="2">
    <source>
        <dbReference type="EMBL" id="PLR80955.1"/>
    </source>
</evidence>
<dbReference type="OrthoDB" id="9775794at2"/>
<proteinExistence type="inferred from homology"/>
<comment type="caution">
    <text evidence="2">The sequence shown here is derived from an EMBL/GenBank/DDBJ whole genome shotgun (WGS) entry which is preliminary data.</text>
</comment>
<gene>
    <name evidence="2" type="ORF">CU635_16460</name>
    <name evidence="3" type="ORF">CVD25_22370</name>
</gene>
<name>A0A2N5GIY8_9BACI</name>
<dbReference type="Pfam" id="PF00378">
    <property type="entry name" value="ECH_1"/>
    <property type="match status" value="1"/>
</dbReference>
<dbReference type="PANTHER" id="PTHR43459">
    <property type="entry name" value="ENOYL-COA HYDRATASE"/>
    <property type="match status" value="1"/>
</dbReference>
<dbReference type="Proteomes" id="UP000234951">
    <property type="component" value="Unassembled WGS sequence"/>
</dbReference>
<dbReference type="CDD" id="cd06558">
    <property type="entry name" value="crotonase-like"/>
    <property type="match status" value="1"/>
</dbReference>
<keyword evidence="5" id="KW-1185">Reference proteome</keyword>
<dbReference type="Gene3D" id="3.90.226.10">
    <property type="entry name" value="2-enoyl-CoA Hydratase, Chain A, domain 1"/>
    <property type="match status" value="1"/>
</dbReference>
<dbReference type="InterPro" id="IPR001753">
    <property type="entry name" value="Enoyl-CoA_hydra/iso"/>
</dbReference>
<evidence type="ECO:0000256" key="1">
    <source>
        <dbReference type="ARBA" id="ARBA00005254"/>
    </source>
</evidence>
<dbReference type="Gene3D" id="1.10.12.10">
    <property type="entry name" value="Lyase 2-enoyl-coa Hydratase, Chain A, domain 2"/>
    <property type="match status" value="1"/>
</dbReference>
<dbReference type="EMBL" id="PGVA01000042">
    <property type="protein sequence ID" value="PLR80955.1"/>
    <property type="molecule type" value="Genomic_DNA"/>
</dbReference>
<organism evidence="2 4">
    <name type="scientific">Bacillus canaveralius</name>
    <dbReference type="NCBI Taxonomy" id="1403243"/>
    <lineage>
        <taxon>Bacteria</taxon>
        <taxon>Bacillati</taxon>
        <taxon>Bacillota</taxon>
        <taxon>Bacilli</taxon>
        <taxon>Bacillales</taxon>
        <taxon>Bacillaceae</taxon>
        <taxon>Bacillus</taxon>
    </lineage>
</organism>
<dbReference type="InterPro" id="IPR014748">
    <property type="entry name" value="Enoyl-CoA_hydra_C"/>
</dbReference>
<dbReference type="EC" id="4.2.1.17" evidence="2"/>
<dbReference type="Proteomes" id="UP000235114">
    <property type="component" value="Unassembled WGS sequence"/>
</dbReference>
<dbReference type="SUPFAM" id="SSF52096">
    <property type="entry name" value="ClpP/crotonase"/>
    <property type="match status" value="1"/>
</dbReference>
<dbReference type="InterPro" id="IPR029045">
    <property type="entry name" value="ClpP/crotonase-like_dom_sf"/>
</dbReference>
<keyword evidence="2" id="KW-0456">Lyase</keyword>
<sequence>MKTEFATNTVNVHVDGRVATVEMNRPDTLNALNKEMIKELAVKLKELSLCDDVDIVLLKGNGRVFSSGGDIKSMLLGISESDFLQVMDCINELIVTLYSMPKLTISAITGAAAGLGLSLALTTDYILAERSSKIAMNFIGIGLIPDGGTHFFLERRLGETRAKQLIWDGKVMSADEAMQLGLIQEVADEIGEALSEKLNDWLNRPIQAMVKTKKIMAERNRPHLLKTLELEKHGQYKVRQTRDHQEGIQAFLEKRQPKFIGK</sequence>
<dbReference type="EMBL" id="PGVD01000098">
    <property type="protein sequence ID" value="PLR88585.1"/>
    <property type="molecule type" value="Genomic_DNA"/>
</dbReference>